<reference evidence="1 2" key="1">
    <citation type="submission" date="2010-08" db="EMBL/GenBank/DDBJ databases">
        <authorList>
            <person name="Durkin A.S."/>
            <person name="Madupu R."/>
            <person name="Torralba M."/>
            <person name="Gillis M."/>
            <person name="Methe B."/>
            <person name="Sutton G."/>
            <person name="Nelson K.E."/>
        </authorList>
    </citation>
    <scope>NUCLEOTIDE SEQUENCE [LARGE SCALE GENOMIC DNA]</scope>
    <source>
        <strain evidence="1 2">PB189-T1-4</strain>
    </source>
</reference>
<evidence type="ECO:0000313" key="2">
    <source>
        <dbReference type="Proteomes" id="UP000004431"/>
    </source>
</evidence>
<comment type="caution">
    <text evidence="1">The sequence shown here is derived from an EMBL/GenBank/DDBJ whole genome shotgun (WGS) entry which is preliminary data.</text>
</comment>
<dbReference type="Proteomes" id="UP000004431">
    <property type="component" value="Unassembled WGS sequence"/>
</dbReference>
<evidence type="ECO:0000313" key="1">
    <source>
        <dbReference type="EMBL" id="EFL44447.1"/>
    </source>
</evidence>
<proteinExistence type="predicted"/>
<accession>A0ABN0B134</accession>
<sequence length="40" mass="4528">MAKPCAHMPAYAHLRVRVVPCDRKASHYAPVVAQMVVHMR</sequence>
<gene>
    <name evidence="1" type="ORF">HMPREF9248_0424</name>
</gene>
<protein>
    <submittedName>
        <fullName evidence="1">Uncharacterized protein</fullName>
    </submittedName>
</protein>
<dbReference type="EMBL" id="AEDQ01000016">
    <property type="protein sequence ID" value="EFL44447.1"/>
    <property type="molecule type" value="Genomic_DNA"/>
</dbReference>
<name>A0ABN0B134_9ACTN</name>
<organism evidence="1 2">
    <name type="scientific">Fannyhessea vaginae PB189-T1-4</name>
    <dbReference type="NCBI Taxonomy" id="866774"/>
    <lineage>
        <taxon>Bacteria</taxon>
        <taxon>Bacillati</taxon>
        <taxon>Actinomycetota</taxon>
        <taxon>Coriobacteriia</taxon>
        <taxon>Coriobacteriales</taxon>
        <taxon>Atopobiaceae</taxon>
        <taxon>Fannyhessea</taxon>
    </lineage>
</organism>
<keyword evidence="2" id="KW-1185">Reference proteome</keyword>